<dbReference type="Gene3D" id="1.10.1660.10">
    <property type="match status" value="1"/>
</dbReference>
<dbReference type="InterPro" id="IPR003759">
    <property type="entry name" value="Cbl-bd_cap"/>
</dbReference>
<sequence>MQSFTIRDIENLTGIKAHTWRIWEQRFPIFHAKRKESLHRVYDNEDLKQLLRIAFLYHNGWKVSKIAQLNAQAILEEVSKAEPEESNYKQYVLQLIEAAIDFNEKAFTSLLEEFIERMGFEKCITDLCYPYLQRVGLLWVTNRVIPAQEHFSSYIIQNKIIAETEKLNKPPQSPELLLFSPQGEFHELPLLYINYLLRKNGWGVVYLGINAKRDILQQFTSNPNLQYLFLHQITNFTHYDADDYLEILIKTFPGKNIVVTGTIVMNVHRPFTNLILLKSDQEIIDFITHHS</sequence>
<dbReference type="GO" id="GO:0046872">
    <property type="term" value="F:metal ion binding"/>
    <property type="evidence" value="ECO:0007669"/>
    <property type="project" value="InterPro"/>
</dbReference>
<reference evidence="2" key="2">
    <citation type="submission" date="2023-04" db="EMBL/GenBank/DDBJ databases">
        <title>Paracnuella aquatica gen. nov., sp. nov., a member of the family Chitinophagaceae isolated from a hot spring.</title>
        <authorList>
            <person name="Wang C."/>
        </authorList>
    </citation>
    <scope>NUCLEOTIDE SEQUENCE</scope>
    <source>
        <strain evidence="2">LB-8</strain>
    </source>
</reference>
<protein>
    <submittedName>
        <fullName evidence="2">MerR family transcriptional regulator</fullName>
    </submittedName>
</protein>
<evidence type="ECO:0000313" key="3">
    <source>
        <dbReference type="Proteomes" id="UP001155483"/>
    </source>
</evidence>
<dbReference type="Proteomes" id="UP001155483">
    <property type="component" value="Unassembled WGS sequence"/>
</dbReference>
<organism evidence="2 3">
    <name type="scientific">Paraflavisolibacter caeni</name>
    <dbReference type="NCBI Taxonomy" id="2982496"/>
    <lineage>
        <taxon>Bacteria</taxon>
        <taxon>Pseudomonadati</taxon>
        <taxon>Bacteroidota</taxon>
        <taxon>Chitinophagia</taxon>
        <taxon>Chitinophagales</taxon>
        <taxon>Chitinophagaceae</taxon>
        <taxon>Paraflavisolibacter</taxon>
    </lineage>
</organism>
<name>A0A9X3BGU5_9BACT</name>
<dbReference type="Pfam" id="PF02607">
    <property type="entry name" value="B12-binding_2"/>
    <property type="match status" value="1"/>
</dbReference>
<proteinExistence type="predicted"/>
<gene>
    <name evidence="2" type="ORF">OCK74_20505</name>
</gene>
<dbReference type="RefSeq" id="WP_279298953.1">
    <property type="nucleotide sequence ID" value="NZ_JAOTIF010000021.1"/>
</dbReference>
<accession>A0A9X3BGU5</accession>
<comment type="caution">
    <text evidence="2">The sequence shown here is derived from an EMBL/GenBank/DDBJ whole genome shotgun (WGS) entry which is preliminary data.</text>
</comment>
<dbReference type="InterPro" id="IPR000551">
    <property type="entry name" value="MerR-type_HTH_dom"/>
</dbReference>
<dbReference type="InterPro" id="IPR009061">
    <property type="entry name" value="DNA-bd_dom_put_sf"/>
</dbReference>
<dbReference type="GO" id="GO:0006355">
    <property type="term" value="P:regulation of DNA-templated transcription"/>
    <property type="evidence" value="ECO:0007669"/>
    <property type="project" value="InterPro"/>
</dbReference>
<dbReference type="GO" id="GO:0003677">
    <property type="term" value="F:DNA binding"/>
    <property type="evidence" value="ECO:0007669"/>
    <property type="project" value="InterPro"/>
</dbReference>
<keyword evidence="3" id="KW-1185">Reference proteome</keyword>
<evidence type="ECO:0000259" key="1">
    <source>
        <dbReference type="PROSITE" id="PS50937"/>
    </source>
</evidence>
<feature type="domain" description="HTH merR-type" evidence="1">
    <location>
        <begin position="3"/>
        <end position="72"/>
    </location>
</feature>
<dbReference type="SUPFAM" id="SSF46955">
    <property type="entry name" value="Putative DNA-binding domain"/>
    <property type="match status" value="1"/>
</dbReference>
<dbReference type="EMBL" id="JAOTIF010000021">
    <property type="protein sequence ID" value="MCU7551514.1"/>
    <property type="molecule type" value="Genomic_DNA"/>
</dbReference>
<dbReference type="AlphaFoldDB" id="A0A9X3BGU5"/>
<reference evidence="2" key="1">
    <citation type="submission" date="2022-09" db="EMBL/GenBank/DDBJ databases">
        <authorList>
            <person name="Yuan C."/>
            <person name="Ke Z."/>
        </authorList>
    </citation>
    <scope>NUCLEOTIDE SEQUENCE</scope>
    <source>
        <strain evidence="2">LB-8</strain>
    </source>
</reference>
<dbReference type="SUPFAM" id="SSF52242">
    <property type="entry name" value="Cobalamin (vitamin B12)-binding domain"/>
    <property type="match status" value="1"/>
</dbReference>
<dbReference type="Gene3D" id="1.10.1240.10">
    <property type="entry name" value="Methionine synthase domain"/>
    <property type="match status" value="1"/>
</dbReference>
<dbReference type="GO" id="GO:0031419">
    <property type="term" value="F:cobalamin binding"/>
    <property type="evidence" value="ECO:0007669"/>
    <property type="project" value="InterPro"/>
</dbReference>
<dbReference type="InterPro" id="IPR036724">
    <property type="entry name" value="Cobalamin-bd_sf"/>
</dbReference>
<dbReference type="PROSITE" id="PS50937">
    <property type="entry name" value="HTH_MERR_2"/>
    <property type="match status" value="1"/>
</dbReference>
<dbReference type="InterPro" id="IPR036594">
    <property type="entry name" value="Meth_synthase_dom"/>
</dbReference>
<dbReference type="Gene3D" id="3.40.50.280">
    <property type="entry name" value="Cobalamin-binding domain"/>
    <property type="match status" value="1"/>
</dbReference>
<dbReference type="Pfam" id="PF13411">
    <property type="entry name" value="MerR_1"/>
    <property type="match status" value="1"/>
</dbReference>
<evidence type="ECO:0000313" key="2">
    <source>
        <dbReference type="EMBL" id="MCU7551514.1"/>
    </source>
</evidence>